<comment type="subcellular location">
    <subcellularLocation>
        <location evidence="1">Membrane</location>
        <topology evidence="1">Single-pass membrane protein</topology>
    </subcellularLocation>
</comment>
<sequence length="417" mass="48709">MEKNSILPVNKQWIFSTLASFLGCSILIFSLSHVCDRQTLSALQDLSTSSATSRVESSRQVDGVAEDESLQKVTKRKCDIFDGKWVYDTNTYPLYKASQCPFLSDQVNCRRNGRPDFDYERWRWEPLECEIPRFNGTEMLERLRGKRVIIVGDSINRNQWESLACLLYSVISPSRAEVKVGSGVHKFFRAKDYNCSVEFYWSPFLVQLDDTPVKGSRVLKLDTMAASARQWRRADIMVFNTGHWWVHRGKLQTWDFLQYKSKLMKDLEVDAAFEMGMKTWAHWIDHNINPIKTTVFFRSISPEHKLGNQWCHNQTQLIMDESYIELFPRSITGIVEKTIQKMRTPVKYLNITRLSQYRKDAHPTVYTSKQGKLLTDEQRKQPQLYGDCSHWCLPGLPDTWNLLLYNLLVLDNSRKIF</sequence>
<evidence type="ECO:0000256" key="5">
    <source>
        <dbReference type="ARBA" id="ARBA00022989"/>
    </source>
</evidence>
<dbReference type="InterPro" id="IPR026057">
    <property type="entry name" value="TBL_C"/>
</dbReference>
<evidence type="ECO:0000313" key="10">
    <source>
        <dbReference type="EMBL" id="KAJ4977370.1"/>
    </source>
</evidence>
<protein>
    <recommendedName>
        <fullName evidence="12">Trichome birefringence-like N-terminal domain-containing protein</fullName>
    </recommendedName>
</protein>
<keyword evidence="5 7" id="KW-1133">Transmembrane helix</keyword>
<dbReference type="AlphaFoldDB" id="A0A9Q0QZH9"/>
<keyword evidence="4" id="KW-0735">Signal-anchor</keyword>
<accession>A0A9Q0QZH9</accession>
<dbReference type="InterPro" id="IPR025846">
    <property type="entry name" value="TBL_N"/>
</dbReference>
<name>A0A9Q0QZH9_9MAGN</name>
<dbReference type="Proteomes" id="UP001141806">
    <property type="component" value="Unassembled WGS sequence"/>
</dbReference>
<keyword evidence="11" id="KW-1185">Reference proteome</keyword>
<comment type="similarity">
    <text evidence="2">Belongs to the PC-esterase family. TBL subfamily.</text>
</comment>
<dbReference type="GO" id="GO:0005794">
    <property type="term" value="C:Golgi apparatus"/>
    <property type="evidence" value="ECO:0007669"/>
    <property type="project" value="TreeGrafter"/>
</dbReference>
<evidence type="ECO:0000256" key="3">
    <source>
        <dbReference type="ARBA" id="ARBA00022692"/>
    </source>
</evidence>
<evidence type="ECO:0000256" key="7">
    <source>
        <dbReference type="SAM" id="Phobius"/>
    </source>
</evidence>
<evidence type="ECO:0000259" key="8">
    <source>
        <dbReference type="Pfam" id="PF13839"/>
    </source>
</evidence>
<feature type="domain" description="Trichome birefringence-like C-terminal" evidence="8">
    <location>
        <begin position="131"/>
        <end position="406"/>
    </location>
</feature>
<keyword evidence="6 7" id="KW-0472">Membrane</keyword>
<feature type="transmembrane region" description="Helical" evidence="7">
    <location>
        <begin position="12"/>
        <end position="31"/>
    </location>
</feature>
<evidence type="ECO:0008006" key="12">
    <source>
        <dbReference type="Google" id="ProtNLM"/>
    </source>
</evidence>
<evidence type="ECO:0000256" key="2">
    <source>
        <dbReference type="ARBA" id="ARBA00007727"/>
    </source>
</evidence>
<evidence type="ECO:0000256" key="1">
    <source>
        <dbReference type="ARBA" id="ARBA00004167"/>
    </source>
</evidence>
<reference evidence="10" key="1">
    <citation type="journal article" date="2023" name="Plant J.">
        <title>The genome of the king protea, Protea cynaroides.</title>
        <authorList>
            <person name="Chang J."/>
            <person name="Duong T.A."/>
            <person name="Schoeman C."/>
            <person name="Ma X."/>
            <person name="Roodt D."/>
            <person name="Barker N."/>
            <person name="Li Z."/>
            <person name="Van de Peer Y."/>
            <person name="Mizrachi E."/>
        </authorList>
    </citation>
    <scope>NUCLEOTIDE SEQUENCE</scope>
    <source>
        <tissue evidence="10">Young leaves</tissue>
    </source>
</reference>
<dbReference type="InterPro" id="IPR029962">
    <property type="entry name" value="TBL"/>
</dbReference>
<dbReference type="EMBL" id="JAMYWD010000003">
    <property type="protein sequence ID" value="KAJ4977370.1"/>
    <property type="molecule type" value="Genomic_DNA"/>
</dbReference>
<dbReference type="Pfam" id="PF13839">
    <property type="entry name" value="PC-Esterase"/>
    <property type="match status" value="1"/>
</dbReference>
<dbReference type="PANTHER" id="PTHR32285">
    <property type="entry name" value="PROTEIN TRICHOME BIREFRINGENCE-LIKE 9-RELATED"/>
    <property type="match status" value="1"/>
</dbReference>
<keyword evidence="3 7" id="KW-0812">Transmembrane</keyword>
<dbReference type="OrthoDB" id="737117at2759"/>
<dbReference type="PROSITE" id="PS51257">
    <property type="entry name" value="PROKAR_LIPOPROTEIN"/>
    <property type="match status" value="1"/>
</dbReference>
<dbReference type="Pfam" id="PF14416">
    <property type="entry name" value="PMR5N"/>
    <property type="match status" value="1"/>
</dbReference>
<proteinExistence type="inferred from homology"/>
<dbReference type="GO" id="GO:0016413">
    <property type="term" value="F:O-acetyltransferase activity"/>
    <property type="evidence" value="ECO:0007669"/>
    <property type="project" value="InterPro"/>
</dbReference>
<organism evidence="10 11">
    <name type="scientific">Protea cynaroides</name>
    <dbReference type="NCBI Taxonomy" id="273540"/>
    <lineage>
        <taxon>Eukaryota</taxon>
        <taxon>Viridiplantae</taxon>
        <taxon>Streptophyta</taxon>
        <taxon>Embryophyta</taxon>
        <taxon>Tracheophyta</taxon>
        <taxon>Spermatophyta</taxon>
        <taxon>Magnoliopsida</taxon>
        <taxon>Proteales</taxon>
        <taxon>Proteaceae</taxon>
        <taxon>Protea</taxon>
    </lineage>
</organism>
<dbReference type="GO" id="GO:0016020">
    <property type="term" value="C:membrane"/>
    <property type="evidence" value="ECO:0007669"/>
    <property type="project" value="UniProtKB-SubCell"/>
</dbReference>
<evidence type="ECO:0000313" key="11">
    <source>
        <dbReference type="Proteomes" id="UP001141806"/>
    </source>
</evidence>
<dbReference type="PANTHER" id="PTHR32285:SF38">
    <property type="entry name" value="OS01G0614300 PROTEIN"/>
    <property type="match status" value="1"/>
</dbReference>
<evidence type="ECO:0000259" key="9">
    <source>
        <dbReference type="Pfam" id="PF14416"/>
    </source>
</evidence>
<gene>
    <name evidence="10" type="ORF">NE237_002476</name>
</gene>
<evidence type="ECO:0000256" key="6">
    <source>
        <dbReference type="ARBA" id="ARBA00023136"/>
    </source>
</evidence>
<comment type="caution">
    <text evidence="10">The sequence shown here is derived from an EMBL/GenBank/DDBJ whole genome shotgun (WGS) entry which is preliminary data.</text>
</comment>
<feature type="domain" description="Trichome birefringence-like N-terminal" evidence="9">
    <location>
        <begin position="77"/>
        <end position="130"/>
    </location>
</feature>
<evidence type="ECO:0000256" key="4">
    <source>
        <dbReference type="ARBA" id="ARBA00022968"/>
    </source>
</evidence>